<proteinExistence type="predicted"/>
<sequence length="224" mass="23991">MSGGTGVPTPRSGPGVVEAVCVTHAVKPDPGIIGRTGVDKRPVASVELLPGGVAGDVVADHLHHGGPDKAVYAYASEDAEWWGEQLGHEVPQGWFGENLRLRGVQASDAVLGERWRVGEDAVLEVTQPRTPCATFGRHVGQQRWVRRFGEAGRVGAYLRVLVPGTVRAGDQVVVEHVPAHGVTVRRWFLHRDPEDARALVAAGEQGQHLAPSLVVFLERSLGQV</sequence>
<gene>
    <name evidence="2" type="ORF">ACFOLH_05895</name>
</gene>
<dbReference type="Proteomes" id="UP001595685">
    <property type="component" value="Unassembled WGS sequence"/>
</dbReference>
<dbReference type="Gene3D" id="2.40.33.20">
    <property type="entry name" value="PK beta-barrel domain-like"/>
    <property type="match status" value="1"/>
</dbReference>
<protein>
    <submittedName>
        <fullName evidence="2">MOSC domain-containing protein</fullName>
    </submittedName>
</protein>
<accession>A0ABV7WH70</accession>
<reference evidence="3" key="1">
    <citation type="journal article" date="2019" name="Int. J. Syst. Evol. Microbiol.">
        <title>The Global Catalogue of Microorganisms (GCM) 10K type strain sequencing project: providing services to taxonomists for standard genome sequencing and annotation.</title>
        <authorList>
            <consortium name="The Broad Institute Genomics Platform"/>
            <consortium name="The Broad Institute Genome Sequencing Center for Infectious Disease"/>
            <person name="Wu L."/>
            <person name="Ma J."/>
        </authorList>
    </citation>
    <scope>NUCLEOTIDE SEQUENCE [LARGE SCALE GENOMIC DNA]</scope>
    <source>
        <strain evidence="3">NCAIM B.02333</strain>
    </source>
</reference>
<dbReference type="SUPFAM" id="SSF50800">
    <property type="entry name" value="PK beta-barrel domain-like"/>
    <property type="match status" value="1"/>
</dbReference>
<dbReference type="InterPro" id="IPR052353">
    <property type="entry name" value="Benzoxazolinone_Detox_Enz"/>
</dbReference>
<dbReference type="Pfam" id="PF03473">
    <property type="entry name" value="MOSC"/>
    <property type="match status" value="1"/>
</dbReference>
<name>A0ABV7WH70_9MICO</name>
<dbReference type="InterPro" id="IPR011037">
    <property type="entry name" value="Pyrv_Knase-like_insert_dom_sf"/>
</dbReference>
<dbReference type="EMBL" id="JBHRWW010000003">
    <property type="protein sequence ID" value="MFC3687871.1"/>
    <property type="molecule type" value="Genomic_DNA"/>
</dbReference>
<dbReference type="PROSITE" id="PS51340">
    <property type="entry name" value="MOSC"/>
    <property type="match status" value="1"/>
</dbReference>
<evidence type="ECO:0000259" key="1">
    <source>
        <dbReference type="PROSITE" id="PS51340"/>
    </source>
</evidence>
<dbReference type="RefSeq" id="WP_340292627.1">
    <property type="nucleotide sequence ID" value="NZ_JBBEOI010000078.1"/>
</dbReference>
<dbReference type="InterPro" id="IPR005302">
    <property type="entry name" value="MoCF_Sase_C"/>
</dbReference>
<comment type="caution">
    <text evidence="2">The sequence shown here is derived from an EMBL/GenBank/DDBJ whole genome shotgun (WGS) entry which is preliminary data.</text>
</comment>
<feature type="domain" description="MOSC" evidence="1">
    <location>
        <begin position="40"/>
        <end position="175"/>
    </location>
</feature>
<evidence type="ECO:0000313" key="2">
    <source>
        <dbReference type="EMBL" id="MFC3687871.1"/>
    </source>
</evidence>
<organism evidence="2 3">
    <name type="scientific">Aquipuribacter hungaricus</name>
    <dbReference type="NCBI Taxonomy" id="545624"/>
    <lineage>
        <taxon>Bacteria</taxon>
        <taxon>Bacillati</taxon>
        <taxon>Actinomycetota</taxon>
        <taxon>Actinomycetes</taxon>
        <taxon>Micrococcales</taxon>
        <taxon>Intrasporangiaceae</taxon>
        <taxon>Aquipuribacter</taxon>
    </lineage>
</organism>
<keyword evidence="3" id="KW-1185">Reference proteome</keyword>
<dbReference type="PANTHER" id="PTHR30212:SF2">
    <property type="entry name" value="PROTEIN YIIM"/>
    <property type="match status" value="1"/>
</dbReference>
<evidence type="ECO:0000313" key="3">
    <source>
        <dbReference type="Proteomes" id="UP001595685"/>
    </source>
</evidence>
<dbReference type="PANTHER" id="PTHR30212">
    <property type="entry name" value="PROTEIN YIIM"/>
    <property type="match status" value="1"/>
</dbReference>